<comment type="cofactor">
    <cofactor evidence="6">
        <name>[4Fe-4S] cluster</name>
        <dbReference type="ChEBI" id="CHEBI:49883"/>
    </cofactor>
    <text evidence="6">Binds 2 [4Fe-4S] clusters.</text>
</comment>
<dbReference type="GO" id="GO:0051539">
    <property type="term" value="F:4 iron, 4 sulfur cluster binding"/>
    <property type="evidence" value="ECO:0007669"/>
    <property type="project" value="UniProtKB-UniRule"/>
</dbReference>
<dbReference type="SUPFAM" id="SSF46548">
    <property type="entry name" value="alpha-helical ferredoxin"/>
    <property type="match status" value="1"/>
</dbReference>
<keyword evidence="1 6" id="KW-0004">4Fe-4S</keyword>
<keyword evidence="9" id="KW-1185">Reference proteome</keyword>
<dbReference type="GO" id="GO:0046872">
    <property type="term" value="F:metal ion binding"/>
    <property type="evidence" value="ECO:0007669"/>
    <property type="project" value="UniProtKB-UniRule"/>
</dbReference>
<dbReference type="EMBL" id="CP002780">
    <property type="protein sequence ID" value="AEG60388.1"/>
    <property type="molecule type" value="Genomic_DNA"/>
</dbReference>
<dbReference type="EC" id="1.1.99.14" evidence="6"/>
<feature type="domain" description="4Fe-4S ferredoxin-type" evidence="7">
    <location>
        <begin position="7"/>
        <end position="39"/>
    </location>
</feature>
<keyword evidence="3" id="KW-0677">Repeat</keyword>
<dbReference type="eggNOG" id="COG0247">
    <property type="taxonomic scope" value="Bacteria"/>
</dbReference>
<keyword evidence="6" id="KW-0813">Transport</keyword>
<evidence type="ECO:0000256" key="5">
    <source>
        <dbReference type="ARBA" id="ARBA00023014"/>
    </source>
</evidence>
<dbReference type="InterPro" id="IPR012257">
    <property type="entry name" value="Glc_ox_4Fe-4S"/>
</dbReference>
<evidence type="ECO:0000259" key="7">
    <source>
        <dbReference type="PROSITE" id="PS51379"/>
    </source>
</evidence>
<evidence type="ECO:0000256" key="1">
    <source>
        <dbReference type="ARBA" id="ARBA00022485"/>
    </source>
</evidence>
<proteinExistence type="predicted"/>
<reference evidence="8 9" key="2">
    <citation type="journal article" date="2012" name="Stand. Genomic Sci.">
        <title>Complete genome sequence of the sulfate-reducing firmicute Desulfotomaculum ruminis type strain (DL(T)).</title>
        <authorList>
            <person name="Spring S."/>
            <person name="Visser M."/>
            <person name="Lu M."/>
            <person name="Copeland A."/>
            <person name="Lapidus A."/>
            <person name="Lucas S."/>
            <person name="Cheng J.F."/>
            <person name="Han C."/>
            <person name="Tapia R."/>
            <person name="Goodwin L.A."/>
            <person name="Pitluck S."/>
            <person name="Ivanova N."/>
            <person name="Land M."/>
            <person name="Hauser L."/>
            <person name="Larimer F."/>
            <person name="Rohde M."/>
            <person name="Goker M."/>
            <person name="Detter J.C."/>
            <person name="Kyrpides N.C."/>
            <person name="Woyke T."/>
            <person name="Schaap P.J."/>
            <person name="Plugge C.M."/>
            <person name="Muyzer G."/>
            <person name="Kuever J."/>
            <person name="Pereira I.A."/>
            <person name="Parshina S.N."/>
            <person name="Bernier-Latmani R."/>
            <person name="Stams A.J."/>
            <person name="Klenk H.P."/>
        </authorList>
    </citation>
    <scope>NUCLEOTIDE SEQUENCE [LARGE SCALE GENOMIC DNA]</scope>
    <source>
        <strain evidence="9">ATCC 23193 / DSM 2154 / NCIB 8452 / DL</strain>
    </source>
</reference>
<dbReference type="PROSITE" id="PS00198">
    <property type="entry name" value="4FE4S_FER_1"/>
    <property type="match status" value="2"/>
</dbReference>
<dbReference type="HOGENOM" id="CLU_023081_0_1_9"/>
<evidence type="ECO:0000313" key="8">
    <source>
        <dbReference type="EMBL" id="AEG60388.1"/>
    </source>
</evidence>
<dbReference type="Gene3D" id="1.10.1060.10">
    <property type="entry name" value="Alpha-helical ferredoxin"/>
    <property type="match status" value="1"/>
</dbReference>
<dbReference type="InterPro" id="IPR004017">
    <property type="entry name" value="Cys_rich_dom"/>
</dbReference>
<feature type="domain" description="4Fe-4S ferredoxin-type" evidence="7">
    <location>
        <begin position="60"/>
        <end position="89"/>
    </location>
</feature>
<evidence type="ECO:0000256" key="3">
    <source>
        <dbReference type="ARBA" id="ARBA00022737"/>
    </source>
</evidence>
<dbReference type="PANTHER" id="PTHR32479">
    <property type="entry name" value="GLYCOLATE OXIDASE IRON-SULFUR SUBUNIT"/>
    <property type="match status" value="1"/>
</dbReference>
<dbReference type="PROSITE" id="PS51379">
    <property type="entry name" value="4FE4S_FER_2"/>
    <property type="match status" value="2"/>
</dbReference>
<gene>
    <name evidence="8" type="ordered locus">Desru_2137</name>
</gene>
<evidence type="ECO:0000313" key="9">
    <source>
        <dbReference type="Proteomes" id="UP000009234"/>
    </source>
</evidence>
<dbReference type="OrthoDB" id="9794954at2"/>
<dbReference type="AlphaFoldDB" id="F6DKL3"/>
<keyword evidence="2 6" id="KW-0479">Metal-binding</keyword>
<dbReference type="STRING" id="696281.Desru_2137"/>
<dbReference type="PIRSF" id="PIRSF000139">
    <property type="entry name" value="Glc_ox_4Fe-4S"/>
    <property type="match status" value="1"/>
</dbReference>
<keyword evidence="4 6" id="KW-0408">Iron</keyword>
<dbReference type="PANTHER" id="PTHR32479:SF17">
    <property type="entry name" value="GLYCOLATE OXIDASE IRON-SULFUR SUBUNIT"/>
    <property type="match status" value="1"/>
</dbReference>
<dbReference type="RefSeq" id="WP_013842148.1">
    <property type="nucleotide sequence ID" value="NC_015589.1"/>
</dbReference>
<sequence>MQQIKQEGCNLEAEMIKCIRCGACQAVCPIFKEIGVESYTARGKVRLLRAVQEGLLPVNQEIERLLSHCLLCSACVNSCPAGVKTNEIVEAGRTLVVNRRGLPLLKRVIFNLGLKNRKIFNSFMALLPGLQRFCFRRVPGVGGMLPRYPLGLDQRRLLHPVASRSFRNGCLERVRAEKPRQGKVALFTGCMANFLYPETAEAAVKVLTANGLDVIIPRNQHCCGTPARVSGDRAAAKEMARINVDEFASLPEPVDAIIVLCGSCGTALKKEIPVLLAGDPVYEAKARAMADQVRDIAEFIVTLPSWRQPIQRPLKGRVTYHDPCHLGRGQGITAQPREILRAIPGLEYVELPRSQACCGCAGTFSASHYDLSLQITQRKMADIESVGAEWVATGCSACRMQMEDGLNQAGRKVKVRHTIELLWESYRQ</sequence>
<name>F6DKL3_DESRL</name>
<dbReference type="GO" id="GO:0019154">
    <property type="term" value="F:glycolate dehydrogenase activity"/>
    <property type="evidence" value="ECO:0007669"/>
    <property type="project" value="UniProtKB-EC"/>
</dbReference>
<accession>F6DKL3</accession>
<dbReference type="Pfam" id="PF02754">
    <property type="entry name" value="CCG"/>
    <property type="match status" value="2"/>
</dbReference>
<comment type="catalytic activity">
    <reaction evidence="6">
        <text>glycolate + A = glyoxylate + AH2</text>
        <dbReference type="Rhea" id="RHEA:21264"/>
        <dbReference type="ChEBI" id="CHEBI:13193"/>
        <dbReference type="ChEBI" id="CHEBI:17499"/>
        <dbReference type="ChEBI" id="CHEBI:29805"/>
        <dbReference type="ChEBI" id="CHEBI:36655"/>
        <dbReference type="EC" id="1.1.99.14"/>
    </reaction>
</comment>
<keyword evidence="6" id="KW-0249">Electron transport</keyword>
<evidence type="ECO:0000256" key="4">
    <source>
        <dbReference type="ARBA" id="ARBA00023004"/>
    </source>
</evidence>
<reference evidence="9" key="1">
    <citation type="submission" date="2011-05" db="EMBL/GenBank/DDBJ databases">
        <title>Complete sequence of Desulfotomaculum ruminis DSM 2154.</title>
        <authorList>
            <person name="Lucas S."/>
            <person name="Copeland A."/>
            <person name="Lapidus A."/>
            <person name="Cheng J.-F."/>
            <person name="Goodwin L."/>
            <person name="Pitluck S."/>
            <person name="Lu M."/>
            <person name="Detter J.C."/>
            <person name="Han C."/>
            <person name="Tapia R."/>
            <person name="Land M."/>
            <person name="Hauser L."/>
            <person name="Kyrpides N."/>
            <person name="Ivanova N."/>
            <person name="Mikhailova N."/>
            <person name="Pagani I."/>
            <person name="Stams A.J.M."/>
            <person name="Plugge C.M."/>
            <person name="Muyzer G."/>
            <person name="Kuever J."/>
            <person name="Parshina S.N."/>
            <person name="Ivanova A.E."/>
            <person name="Nazina T.N."/>
            <person name="Brambilla E."/>
            <person name="Spring S."/>
            <person name="Klenk H.-P."/>
            <person name="Woyke T."/>
        </authorList>
    </citation>
    <scope>NUCLEOTIDE SEQUENCE [LARGE SCALE GENOMIC DNA]</scope>
    <source>
        <strain evidence="9">ATCC 23193 / DSM 2154 / NCIB 8452 / DL</strain>
    </source>
</reference>
<dbReference type="KEGG" id="dru:Desru_2137"/>
<organism evidence="8 9">
    <name type="scientific">Desulforamulus ruminis (strain ATCC 23193 / DSM 2154 / NCIMB 8452 / DL)</name>
    <name type="common">Desulfotomaculum ruminis</name>
    <dbReference type="NCBI Taxonomy" id="696281"/>
    <lineage>
        <taxon>Bacteria</taxon>
        <taxon>Bacillati</taxon>
        <taxon>Bacillota</taxon>
        <taxon>Clostridia</taxon>
        <taxon>Eubacteriales</taxon>
        <taxon>Peptococcaceae</taxon>
        <taxon>Desulforamulus</taxon>
    </lineage>
</organism>
<comment type="function">
    <text evidence="6">Component of a complex that catalyzes the oxidation of glycolate to glyoxylate.</text>
</comment>
<protein>
    <recommendedName>
        <fullName evidence="6">Glycolate oxidase iron-sulfur subunit</fullName>
        <ecNumber evidence="6">1.1.99.14</ecNumber>
    </recommendedName>
</protein>
<keyword evidence="5 6" id="KW-0411">Iron-sulfur</keyword>
<evidence type="ECO:0000256" key="2">
    <source>
        <dbReference type="ARBA" id="ARBA00022723"/>
    </source>
</evidence>
<dbReference type="InterPro" id="IPR017900">
    <property type="entry name" value="4Fe4S_Fe_S_CS"/>
</dbReference>
<dbReference type="InterPro" id="IPR009051">
    <property type="entry name" value="Helical_ferredxn"/>
</dbReference>
<evidence type="ECO:0000256" key="6">
    <source>
        <dbReference type="PIRNR" id="PIRNR000139"/>
    </source>
</evidence>
<comment type="catalytic activity">
    <reaction evidence="6">
        <text>(R)-lactate + A = pyruvate + AH2</text>
        <dbReference type="Rhea" id="RHEA:15089"/>
        <dbReference type="ChEBI" id="CHEBI:13193"/>
        <dbReference type="ChEBI" id="CHEBI:15361"/>
        <dbReference type="ChEBI" id="CHEBI:16004"/>
        <dbReference type="ChEBI" id="CHEBI:17499"/>
    </reaction>
</comment>
<dbReference type="InterPro" id="IPR017896">
    <property type="entry name" value="4Fe4S_Fe-S-bd"/>
</dbReference>
<dbReference type="Pfam" id="PF13183">
    <property type="entry name" value="Fer4_8"/>
    <property type="match status" value="1"/>
</dbReference>
<dbReference type="Proteomes" id="UP000009234">
    <property type="component" value="Chromosome"/>
</dbReference>